<gene>
    <name evidence="7" type="ORF">AVDCRST_MAG06-2822</name>
</gene>
<comment type="catalytic activity">
    <reaction evidence="1">
        <text>ATP + protein L-histidine = ADP + protein N-phospho-L-histidine.</text>
        <dbReference type="EC" id="2.7.13.3"/>
    </reaction>
</comment>
<dbReference type="Pfam" id="PF00512">
    <property type="entry name" value="HisKA"/>
    <property type="match status" value="1"/>
</dbReference>
<dbReference type="InterPro" id="IPR003594">
    <property type="entry name" value="HATPase_dom"/>
</dbReference>
<dbReference type="InterPro" id="IPR005467">
    <property type="entry name" value="His_kinase_dom"/>
</dbReference>
<dbReference type="SMART" id="SM00388">
    <property type="entry name" value="HisKA"/>
    <property type="match status" value="1"/>
</dbReference>
<dbReference type="Pfam" id="PF02518">
    <property type="entry name" value="HATPase_c"/>
    <property type="match status" value="1"/>
</dbReference>
<dbReference type="PANTHER" id="PTHR43047">
    <property type="entry name" value="TWO-COMPONENT HISTIDINE PROTEIN KINASE"/>
    <property type="match status" value="1"/>
</dbReference>
<proteinExistence type="predicted"/>
<evidence type="ECO:0000313" key="7">
    <source>
        <dbReference type="EMBL" id="CAA9410506.1"/>
    </source>
</evidence>
<dbReference type="CDD" id="cd00082">
    <property type="entry name" value="HisKA"/>
    <property type="match status" value="1"/>
</dbReference>
<dbReference type="SUPFAM" id="SSF47384">
    <property type="entry name" value="Homodimeric domain of signal transducing histidine kinase"/>
    <property type="match status" value="1"/>
</dbReference>
<protein>
    <recommendedName>
        <fullName evidence="3">histidine kinase</fullName>
        <ecNumber evidence="3">2.7.13.3</ecNumber>
    </recommendedName>
</protein>
<dbReference type="InterPro" id="IPR036097">
    <property type="entry name" value="HisK_dim/P_sf"/>
</dbReference>
<dbReference type="GO" id="GO:0009927">
    <property type="term" value="F:histidine phosphotransfer kinase activity"/>
    <property type="evidence" value="ECO:0007669"/>
    <property type="project" value="TreeGrafter"/>
</dbReference>
<dbReference type="GO" id="GO:0000155">
    <property type="term" value="F:phosphorelay sensor kinase activity"/>
    <property type="evidence" value="ECO:0007669"/>
    <property type="project" value="InterPro"/>
</dbReference>
<organism evidence="7">
    <name type="scientific">uncultured Nocardioides sp</name>
    <dbReference type="NCBI Taxonomy" id="198441"/>
    <lineage>
        <taxon>Bacteria</taxon>
        <taxon>Bacillati</taxon>
        <taxon>Actinomycetota</taxon>
        <taxon>Actinomycetes</taxon>
        <taxon>Propionibacteriales</taxon>
        <taxon>Nocardioidaceae</taxon>
        <taxon>Nocardioides</taxon>
        <taxon>environmental samples</taxon>
    </lineage>
</organism>
<dbReference type="InterPro" id="IPR036890">
    <property type="entry name" value="HATPase_C_sf"/>
</dbReference>
<dbReference type="InterPro" id="IPR003661">
    <property type="entry name" value="HisK_dim/P_dom"/>
</dbReference>
<reference evidence="7" key="1">
    <citation type="submission" date="2020-02" db="EMBL/GenBank/DDBJ databases">
        <authorList>
            <person name="Meier V. D."/>
        </authorList>
    </citation>
    <scope>NUCLEOTIDE SEQUENCE</scope>
    <source>
        <strain evidence="7">AVDCRST_MAG06</strain>
    </source>
</reference>
<evidence type="ECO:0000256" key="4">
    <source>
        <dbReference type="ARBA" id="ARBA00022679"/>
    </source>
</evidence>
<dbReference type="PROSITE" id="PS50109">
    <property type="entry name" value="HIS_KIN"/>
    <property type="match status" value="1"/>
</dbReference>
<dbReference type="AlphaFoldDB" id="A0A6J4PAK9"/>
<evidence type="ECO:0000256" key="5">
    <source>
        <dbReference type="ARBA" id="ARBA00022777"/>
    </source>
</evidence>
<evidence type="ECO:0000256" key="2">
    <source>
        <dbReference type="ARBA" id="ARBA00004236"/>
    </source>
</evidence>
<name>A0A6J4PAK9_9ACTN</name>
<dbReference type="EC" id="2.7.13.3" evidence="3"/>
<evidence type="ECO:0000256" key="3">
    <source>
        <dbReference type="ARBA" id="ARBA00012438"/>
    </source>
</evidence>
<evidence type="ECO:0000259" key="6">
    <source>
        <dbReference type="PROSITE" id="PS50109"/>
    </source>
</evidence>
<dbReference type="PANTHER" id="PTHR43047:SF72">
    <property type="entry name" value="OSMOSENSING HISTIDINE PROTEIN KINASE SLN1"/>
    <property type="match status" value="1"/>
</dbReference>
<accession>A0A6J4PAK9</accession>
<dbReference type="GO" id="GO:0005886">
    <property type="term" value="C:plasma membrane"/>
    <property type="evidence" value="ECO:0007669"/>
    <property type="project" value="UniProtKB-SubCell"/>
</dbReference>
<evidence type="ECO:0000256" key="1">
    <source>
        <dbReference type="ARBA" id="ARBA00000085"/>
    </source>
</evidence>
<feature type="non-terminal residue" evidence="7">
    <location>
        <position position="196"/>
    </location>
</feature>
<keyword evidence="4" id="KW-0808">Transferase</keyword>
<dbReference type="SUPFAM" id="SSF55874">
    <property type="entry name" value="ATPase domain of HSP90 chaperone/DNA topoisomerase II/histidine kinase"/>
    <property type="match status" value="1"/>
</dbReference>
<dbReference type="SMART" id="SM00387">
    <property type="entry name" value="HATPase_c"/>
    <property type="match status" value="1"/>
</dbReference>
<comment type="subcellular location">
    <subcellularLocation>
        <location evidence="2">Cell membrane</location>
    </subcellularLocation>
</comment>
<sequence length="196" mass="21612">MRLQEVNRVKQDLVSTVSHELRTPITSIHGYTERRDGAFGDLTAAQIDAVERVRHNSSRLEALVNDLLVLERAEIGNLDLEFGSLDLRETVHGVTHACEEMLEGRTLDVDLDLASTPVPVYGDRVAMERVLVNLLSNAVKFTPRGEVVLGERLDEAGALVFAVRDTGIGIPADRVDRLFRSFSQVDASTTRVYGGT</sequence>
<dbReference type="EMBL" id="CADCUP010000187">
    <property type="protein sequence ID" value="CAA9410506.1"/>
    <property type="molecule type" value="Genomic_DNA"/>
</dbReference>
<keyword evidence="5" id="KW-0418">Kinase</keyword>
<dbReference type="Gene3D" id="3.30.565.10">
    <property type="entry name" value="Histidine kinase-like ATPase, C-terminal domain"/>
    <property type="match status" value="1"/>
</dbReference>
<dbReference type="Gene3D" id="1.10.287.130">
    <property type="match status" value="1"/>
</dbReference>
<feature type="domain" description="Histidine kinase" evidence="6">
    <location>
        <begin position="16"/>
        <end position="196"/>
    </location>
</feature>